<reference evidence="2" key="1">
    <citation type="journal article" date="2019" name="Int. J. Syst. Evol. Microbiol.">
        <title>The Global Catalogue of Microorganisms (GCM) 10K type strain sequencing project: providing services to taxonomists for standard genome sequencing and annotation.</title>
        <authorList>
            <consortium name="The Broad Institute Genomics Platform"/>
            <consortium name="The Broad Institute Genome Sequencing Center for Infectious Disease"/>
            <person name="Wu L."/>
            <person name="Ma J."/>
        </authorList>
    </citation>
    <scope>NUCLEOTIDE SEQUENCE [LARGE SCALE GENOMIC DNA]</scope>
    <source>
        <strain evidence="2">KCTC 42211</strain>
    </source>
</reference>
<keyword evidence="2" id="KW-1185">Reference proteome</keyword>
<gene>
    <name evidence="1" type="ORF">ACFOM9_10740</name>
</gene>
<comment type="caution">
    <text evidence="1">The sequence shown here is derived from an EMBL/GenBank/DDBJ whole genome shotgun (WGS) entry which is preliminary data.</text>
</comment>
<organism evidence="1 2">
    <name type="scientific">Luteimonas notoginsengisoli</name>
    <dbReference type="NCBI Taxonomy" id="1578200"/>
    <lineage>
        <taxon>Bacteria</taxon>
        <taxon>Pseudomonadati</taxon>
        <taxon>Pseudomonadota</taxon>
        <taxon>Gammaproteobacteria</taxon>
        <taxon>Lysobacterales</taxon>
        <taxon>Lysobacteraceae</taxon>
        <taxon>Luteimonas</taxon>
    </lineage>
</organism>
<sequence length="125" mass="13973">MLPLLPLPLRLRSESLLPLASEDVAAPRMFADPEGAAHGCAAFFYEAGSRLEKSLRRWTPLREMCTGKAFSLVRFFDAYQRNELARSAGETLLTFAPAPGCSHIEAGAEVNGKVRSFRLRRLRFF</sequence>
<evidence type="ECO:0000313" key="1">
    <source>
        <dbReference type="EMBL" id="MFC3660544.1"/>
    </source>
</evidence>
<evidence type="ECO:0000313" key="2">
    <source>
        <dbReference type="Proteomes" id="UP001595724"/>
    </source>
</evidence>
<dbReference type="Proteomes" id="UP001595724">
    <property type="component" value="Unassembled WGS sequence"/>
</dbReference>
<accession>A0ABV7UXG4</accession>
<dbReference type="EMBL" id="JBHRYF010000008">
    <property type="protein sequence ID" value="MFC3660544.1"/>
    <property type="molecule type" value="Genomic_DNA"/>
</dbReference>
<name>A0ABV7UXG4_9GAMM</name>
<protein>
    <submittedName>
        <fullName evidence="1">Uncharacterized protein</fullName>
    </submittedName>
</protein>
<proteinExistence type="predicted"/>